<sequence>MTDTASEITMSLRIASIAEAARGIRAFELVHPDGDDLPAFSPGSHIRVRVPSGDVRKYSLCNSPGERKRYVITVKREDGGRGGSISLVDQACAGDILPASKPDNAFPLVDAPGSLTFIAGGIGITPILSMIRSLADAPGPAWKLYYLSQAPETTAYLRELGELDPGSRVTIHHDHGNPAEAYDLWPVLEKPNRGHVYCCGPRGLMEAVRDMTGHWSPGRIHFESFMEGGGVKPDDRPFTVELARSGISLPVPVGRSILAVLRQAGVKVPYSCESGTCGSCRTGMLAGTADHRDMVLMPEEQESQIMVCVSRANCEKLVLDL</sequence>
<dbReference type="Gene3D" id="3.40.50.80">
    <property type="entry name" value="Nucleotide-binding domain of ferredoxin-NADP reductase (FNR) module"/>
    <property type="match status" value="1"/>
</dbReference>
<dbReference type="PROSITE" id="PS51085">
    <property type="entry name" value="2FE2S_FER_2"/>
    <property type="match status" value="1"/>
</dbReference>
<proteinExistence type="predicted"/>
<dbReference type="Pfam" id="PF00111">
    <property type="entry name" value="Fer2"/>
    <property type="match status" value="1"/>
</dbReference>
<keyword evidence="1" id="KW-0285">Flavoprotein</keyword>
<dbReference type="Gene3D" id="3.10.20.30">
    <property type="match status" value="1"/>
</dbReference>
<evidence type="ECO:0000259" key="8">
    <source>
        <dbReference type="PROSITE" id="PS51384"/>
    </source>
</evidence>
<dbReference type="PROSITE" id="PS51384">
    <property type="entry name" value="FAD_FR"/>
    <property type="match status" value="1"/>
</dbReference>
<dbReference type="RefSeq" id="WP_066344471.1">
    <property type="nucleotide sequence ID" value="NZ_CBCSFJ010000009.1"/>
</dbReference>
<dbReference type="InterPro" id="IPR036010">
    <property type="entry name" value="2Fe-2S_ferredoxin-like_sf"/>
</dbReference>
<dbReference type="InterPro" id="IPR001041">
    <property type="entry name" value="2Fe-2S_ferredoxin-type"/>
</dbReference>
<dbReference type="SUPFAM" id="SSF63380">
    <property type="entry name" value="Riboflavin synthase domain-like"/>
    <property type="match status" value="1"/>
</dbReference>
<evidence type="ECO:0000256" key="2">
    <source>
        <dbReference type="ARBA" id="ARBA00022714"/>
    </source>
</evidence>
<dbReference type="InterPro" id="IPR006058">
    <property type="entry name" value="2Fe2S_fd_BS"/>
</dbReference>
<feature type="domain" description="FAD-binding FR-type" evidence="8">
    <location>
        <begin position="7"/>
        <end position="109"/>
    </location>
</feature>
<dbReference type="PRINTS" id="PR00409">
    <property type="entry name" value="PHDIOXRDTASE"/>
</dbReference>
<keyword evidence="4" id="KW-0560">Oxidoreductase</keyword>
<evidence type="ECO:0000313" key="9">
    <source>
        <dbReference type="EMBL" id="ANN65527.1"/>
    </source>
</evidence>
<dbReference type="PANTHER" id="PTHR47354:SF1">
    <property type="entry name" value="CARNITINE MONOOXYGENASE REDUCTASE SUBUNIT"/>
    <property type="match status" value="1"/>
</dbReference>
<keyword evidence="3" id="KW-0479">Metal-binding</keyword>
<dbReference type="PROSITE" id="PS00197">
    <property type="entry name" value="2FE2S_FER_1"/>
    <property type="match status" value="1"/>
</dbReference>
<dbReference type="CDD" id="cd00207">
    <property type="entry name" value="fer2"/>
    <property type="match status" value="1"/>
</dbReference>
<keyword evidence="6" id="KW-0411">Iron-sulfur</keyword>
<dbReference type="InterPro" id="IPR050415">
    <property type="entry name" value="MRET"/>
</dbReference>
<dbReference type="PANTHER" id="PTHR47354">
    <property type="entry name" value="NADH OXIDOREDUCTASE HCR"/>
    <property type="match status" value="1"/>
</dbReference>
<reference evidence="9 10" key="1">
    <citation type="submission" date="2016-06" db="EMBL/GenBank/DDBJ databases">
        <title>Complete genome sequences of Bordetella bronchialis and Bordetella flabilis.</title>
        <authorList>
            <person name="LiPuma J.J."/>
            <person name="Spilker T."/>
        </authorList>
    </citation>
    <scope>NUCLEOTIDE SEQUENCE [LARGE SCALE GENOMIC DNA]</scope>
    <source>
        <strain evidence="9 10">AU3182</strain>
    </source>
</reference>
<keyword evidence="2" id="KW-0001">2Fe-2S</keyword>
<evidence type="ECO:0000259" key="7">
    <source>
        <dbReference type="PROSITE" id="PS51085"/>
    </source>
</evidence>
<evidence type="ECO:0000313" key="10">
    <source>
        <dbReference type="Proteomes" id="UP000091897"/>
    </source>
</evidence>
<dbReference type="Proteomes" id="UP000091897">
    <property type="component" value="Chromosome"/>
</dbReference>
<dbReference type="InterPro" id="IPR001433">
    <property type="entry name" value="OxRdtase_FAD/NAD-bd"/>
</dbReference>
<keyword evidence="10" id="KW-1185">Reference proteome</keyword>
<dbReference type="SUPFAM" id="SSF52343">
    <property type="entry name" value="Ferredoxin reductase-like, C-terminal NADP-linked domain"/>
    <property type="match status" value="1"/>
</dbReference>
<organism evidence="9 10">
    <name type="scientific">Bordetella bronchialis</name>
    <dbReference type="NCBI Taxonomy" id="463025"/>
    <lineage>
        <taxon>Bacteria</taxon>
        <taxon>Pseudomonadati</taxon>
        <taxon>Pseudomonadota</taxon>
        <taxon>Betaproteobacteria</taxon>
        <taxon>Burkholderiales</taxon>
        <taxon>Alcaligenaceae</taxon>
        <taxon>Bordetella</taxon>
    </lineage>
</organism>
<protein>
    <submittedName>
        <fullName evidence="9">Phthalate 4,5-dioxygenase</fullName>
    </submittedName>
</protein>
<keyword evidence="5" id="KW-0408">Iron</keyword>
<dbReference type="Pfam" id="PF00175">
    <property type="entry name" value="NAD_binding_1"/>
    <property type="match status" value="1"/>
</dbReference>
<evidence type="ECO:0000256" key="4">
    <source>
        <dbReference type="ARBA" id="ARBA00023002"/>
    </source>
</evidence>
<name>A0ABM6CNH9_9BORD</name>
<accession>A0ABM6CNH9</accession>
<evidence type="ECO:0000256" key="5">
    <source>
        <dbReference type="ARBA" id="ARBA00023004"/>
    </source>
</evidence>
<evidence type="ECO:0000256" key="6">
    <source>
        <dbReference type="ARBA" id="ARBA00023014"/>
    </source>
</evidence>
<gene>
    <name evidence="9" type="ORF">BAU06_03760</name>
</gene>
<dbReference type="CDD" id="cd06185">
    <property type="entry name" value="PDR_like"/>
    <property type="match status" value="1"/>
</dbReference>
<feature type="domain" description="2Fe-2S ferredoxin-type" evidence="7">
    <location>
        <begin position="238"/>
        <end position="321"/>
    </location>
</feature>
<dbReference type="SUPFAM" id="SSF54292">
    <property type="entry name" value="2Fe-2S ferredoxin-like"/>
    <property type="match status" value="1"/>
</dbReference>
<dbReference type="EMBL" id="CP016170">
    <property type="protein sequence ID" value="ANN65527.1"/>
    <property type="molecule type" value="Genomic_DNA"/>
</dbReference>
<dbReference type="InterPro" id="IPR039261">
    <property type="entry name" value="FNR_nucleotide-bd"/>
</dbReference>
<evidence type="ECO:0000256" key="3">
    <source>
        <dbReference type="ARBA" id="ARBA00022723"/>
    </source>
</evidence>
<dbReference type="InterPro" id="IPR017927">
    <property type="entry name" value="FAD-bd_FR_type"/>
</dbReference>
<dbReference type="InterPro" id="IPR017938">
    <property type="entry name" value="Riboflavin_synthase-like_b-brl"/>
</dbReference>
<dbReference type="Gene3D" id="2.40.30.10">
    <property type="entry name" value="Translation factors"/>
    <property type="match status" value="1"/>
</dbReference>
<dbReference type="InterPro" id="IPR012675">
    <property type="entry name" value="Beta-grasp_dom_sf"/>
</dbReference>
<evidence type="ECO:0000256" key="1">
    <source>
        <dbReference type="ARBA" id="ARBA00022630"/>
    </source>
</evidence>